<accession>A0A6G1G368</accession>
<feature type="signal peptide" evidence="2">
    <location>
        <begin position="1"/>
        <end position="20"/>
    </location>
</feature>
<proteinExistence type="predicted"/>
<protein>
    <recommendedName>
        <fullName evidence="6">Secreted protein</fullName>
    </recommendedName>
</protein>
<feature type="compositionally biased region" description="Basic residues" evidence="1">
    <location>
        <begin position="176"/>
        <end position="185"/>
    </location>
</feature>
<keyword evidence="2" id="KW-0732">Signal</keyword>
<evidence type="ECO:0008006" key="6">
    <source>
        <dbReference type="Google" id="ProtNLM"/>
    </source>
</evidence>
<feature type="compositionally biased region" description="Basic and acidic residues" evidence="1">
    <location>
        <begin position="133"/>
        <end position="175"/>
    </location>
</feature>
<name>A0A6G1G368_9PEZI</name>
<feature type="region of interest" description="Disordered" evidence="1">
    <location>
        <begin position="103"/>
        <end position="195"/>
    </location>
</feature>
<reference evidence="3 5" key="1">
    <citation type="submission" date="2020-01" db="EMBL/GenBank/DDBJ databases">
        <authorList>
            <consortium name="DOE Joint Genome Institute"/>
            <person name="Haridas S."/>
            <person name="Albert R."/>
            <person name="Binder M."/>
            <person name="Bloem J."/>
            <person name="Labutti K."/>
            <person name="Salamov A."/>
            <person name="Andreopoulos B."/>
            <person name="Baker S.E."/>
            <person name="Barry K."/>
            <person name="Bills G."/>
            <person name="Bluhm B.H."/>
            <person name="Cannon C."/>
            <person name="Castanera R."/>
            <person name="Culley D.E."/>
            <person name="Daum C."/>
            <person name="Ezra D."/>
            <person name="Gonzalez J.B."/>
            <person name="Henrissat B."/>
            <person name="Kuo A."/>
            <person name="Liang C."/>
            <person name="Lipzen A."/>
            <person name="Lutzoni F."/>
            <person name="Magnuson J."/>
            <person name="Mondo S."/>
            <person name="Nolan M."/>
            <person name="Ohm R."/>
            <person name="Pangilinan J."/>
            <person name="Park H.-J."/>
            <person name="Ramirez L."/>
            <person name="Alfaro M."/>
            <person name="Sun H."/>
            <person name="Tritt A."/>
            <person name="Yoshinaga Y."/>
            <person name="Zwiers L.-H."/>
            <person name="Turgeon B.G."/>
            <person name="Goodwin S.B."/>
            <person name="Spatafora J.W."/>
            <person name="Crous P.W."/>
            <person name="Grigoriev I.V."/>
        </authorList>
    </citation>
    <scope>NUCLEOTIDE SEQUENCE</scope>
    <source>
        <strain evidence="3 5">CBS 781.70</strain>
    </source>
</reference>
<evidence type="ECO:0000313" key="3">
    <source>
        <dbReference type="EMBL" id="KAF1812458.1"/>
    </source>
</evidence>
<dbReference type="RefSeq" id="XP_033534089.1">
    <property type="nucleotide sequence ID" value="XM_033681257.1"/>
</dbReference>
<dbReference type="AlphaFoldDB" id="A0A6G1G368"/>
<gene>
    <name evidence="3 5" type="ORF">P152DRAFT_473631</name>
</gene>
<evidence type="ECO:0000256" key="2">
    <source>
        <dbReference type="SAM" id="SignalP"/>
    </source>
</evidence>
<evidence type="ECO:0000313" key="4">
    <source>
        <dbReference type="Proteomes" id="UP000504638"/>
    </source>
</evidence>
<feature type="chain" id="PRO_5044631815" description="Secreted protein" evidence="2">
    <location>
        <begin position="21"/>
        <end position="351"/>
    </location>
</feature>
<keyword evidence="4" id="KW-1185">Reference proteome</keyword>
<dbReference type="Proteomes" id="UP000504638">
    <property type="component" value="Unplaced"/>
</dbReference>
<reference evidence="5" key="3">
    <citation type="submission" date="2025-04" db="UniProtKB">
        <authorList>
            <consortium name="RefSeq"/>
        </authorList>
    </citation>
    <scope>IDENTIFICATION</scope>
    <source>
        <strain evidence="5">CBS 781.70</strain>
    </source>
</reference>
<evidence type="ECO:0000256" key="1">
    <source>
        <dbReference type="SAM" id="MobiDB-lite"/>
    </source>
</evidence>
<reference evidence="5" key="2">
    <citation type="submission" date="2020-04" db="EMBL/GenBank/DDBJ databases">
        <authorList>
            <consortium name="NCBI Genome Project"/>
        </authorList>
    </citation>
    <scope>NUCLEOTIDE SEQUENCE</scope>
    <source>
        <strain evidence="5">CBS 781.70</strain>
    </source>
</reference>
<dbReference type="EMBL" id="ML975157">
    <property type="protein sequence ID" value="KAF1812458.1"/>
    <property type="molecule type" value="Genomic_DNA"/>
</dbReference>
<evidence type="ECO:0000313" key="5">
    <source>
        <dbReference type="RefSeq" id="XP_033534089.1"/>
    </source>
</evidence>
<organism evidence="3">
    <name type="scientific">Eremomyces bilateralis CBS 781.70</name>
    <dbReference type="NCBI Taxonomy" id="1392243"/>
    <lineage>
        <taxon>Eukaryota</taxon>
        <taxon>Fungi</taxon>
        <taxon>Dikarya</taxon>
        <taxon>Ascomycota</taxon>
        <taxon>Pezizomycotina</taxon>
        <taxon>Dothideomycetes</taxon>
        <taxon>Dothideomycetes incertae sedis</taxon>
        <taxon>Eremomycetales</taxon>
        <taxon>Eremomycetaceae</taxon>
        <taxon>Eremomyces</taxon>
    </lineage>
</organism>
<sequence>MVKKVIIFGAFASLLCLTDAHHSVRAHVELYSEPKCTSPRIAEREHIKEGHCKDIDHPFWSFAAFPRHWKGDTYKSHCSITTYRSHGCAGDAMEVYELATRSGKCNPASPLSDQAASSVKLDCGKKKKHHKEKKPEKEKPKKEKENNEKPKKEKENKHHDSSDHHDDDKHDDPNVHVHHHKHKHIGVLPSSDHKSNWDKSCHTNPGCNCKPGPHRTCPPCDPFVCGAFTSTTSWCDPTVIATAVISSKTVPACFTKEIVVTPTKAEYICYDEACSRTYGGIVNGNKRGEVPAEPTPSQAPVIRAPPLSPAQPTPIPIHHPSEVVFVVKTDLETIKKLNKVQVAHEKPHAKV</sequence>
<dbReference type="GeneID" id="54421827"/>